<evidence type="ECO:0000313" key="1">
    <source>
        <dbReference type="EMBL" id="SFF64058.1"/>
    </source>
</evidence>
<accession>A0A1I2KCI1</accession>
<keyword evidence="2" id="KW-1185">Reference proteome</keyword>
<dbReference type="OrthoDB" id="9862193at2"/>
<dbReference type="RefSeq" id="WP_092035383.1">
    <property type="nucleotide sequence ID" value="NZ_FOOK01000001.1"/>
</dbReference>
<dbReference type="EMBL" id="FOOK01000001">
    <property type="protein sequence ID" value="SFF64058.1"/>
    <property type="molecule type" value="Genomic_DNA"/>
</dbReference>
<proteinExistence type="predicted"/>
<sequence>MAGEIRNDNEAINVIVLVFGPGGRRRRVFVDDEEMEIENFASTGAVSGTGNVITQTTINLGDAVATGGGSGNSVTND</sequence>
<reference evidence="2" key="1">
    <citation type="submission" date="2016-10" db="EMBL/GenBank/DDBJ databases">
        <authorList>
            <person name="Varghese N."/>
            <person name="Submissions S."/>
        </authorList>
    </citation>
    <scope>NUCLEOTIDE SEQUENCE [LARGE SCALE GENOMIC DNA]</scope>
    <source>
        <strain evidence="2">DSM 44945</strain>
    </source>
</reference>
<name>A0A1I2KCI1_9BACL</name>
<dbReference type="Proteomes" id="UP000198661">
    <property type="component" value="Unassembled WGS sequence"/>
</dbReference>
<evidence type="ECO:0000313" key="2">
    <source>
        <dbReference type="Proteomes" id="UP000198661"/>
    </source>
</evidence>
<protein>
    <submittedName>
        <fullName evidence="1">Uncharacterized protein</fullName>
    </submittedName>
</protein>
<gene>
    <name evidence="1" type="ORF">SAMN04488025_101116</name>
</gene>
<organism evidence="1 2">
    <name type="scientific">Planifilum fulgidum</name>
    <dbReference type="NCBI Taxonomy" id="201973"/>
    <lineage>
        <taxon>Bacteria</taxon>
        <taxon>Bacillati</taxon>
        <taxon>Bacillota</taxon>
        <taxon>Bacilli</taxon>
        <taxon>Bacillales</taxon>
        <taxon>Thermoactinomycetaceae</taxon>
        <taxon>Planifilum</taxon>
    </lineage>
</organism>
<dbReference type="STRING" id="201973.SAMN04488025_101116"/>
<dbReference type="AlphaFoldDB" id="A0A1I2KCI1"/>